<keyword evidence="1" id="KW-0472">Membrane</keyword>
<feature type="transmembrane region" description="Helical" evidence="1">
    <location>
        <begin position="91"/>
        <end position="110"/>
    </location>
</feature>
<accession>A0ABV4D5V7</accession>
<keyword evidence="3" id="KW-1185">Reference proteome</keyword>
<proteinExistence type="predicted"/>
<comment type="caution">
    <text evidence="2">The sequence shown here is derived from an EMBL/GenBank/DDBJ whole genome shotgun (WGS) entry which is preliminary data.</text>
</comment>
<protein>
    <submittedName>
        <fullName evidence="2">Uncharacterized protein</fullName>
    </submittedName>
</protein>
<keyword evidence="1" id="KW-0812">Transmembrane</keyword>
<evidence type="ECO:0000313" key="3">
    <source>
        <dbReference type="Proteomes" id="UP001565242"/>
    </source>
</evidence>
<gene>
    <name evidence="2" type="ORF">AALM99_01265</name>
</gene>
<reference evidence="2 3" key="1">
    <citation type="submission" date="2024-03" db="EMBL/GenBank/DDBJ databases">
        <title>Mouse gut bacterial collection (mGBC) of GemPharmatech.</title>
        <authorList>
            <person name="He Y."/>
            <person name="Dong L."/>
            <person name="Wu D."/>
            <person name="Gao X."/>
            <person name="Lin Z."/>
        </authorList>
    </citation>
    <scope>NUCLEOTIDE SEQUENCE [LARGE SCALE GENOMIC DNA]</scope>
    <source>
        <strain evidence="2 3">20-218</strain>
    </source>
</reference>
<keyword evidence="1" id="KW-1133">Transmembrane helix</keyword>
<feature type="transmembrane region" description="Helical" evidence="1">
    <location>
        <begin position="116"/>
        <end position="136"/>
    </location>
</feature>
<feature type="transmembrane region" description="Helical" evidence="1">
    <location>
        <begin position="61"/>
        <end position="84"/>
    </location>
</feature>
<dbReference type="Proteomes" id="UP001565242">
    <property type="component" value="Unassembled WGS sequence"/>
</dbReference>
<organism evidence="2 3">
    <name type="scientific">Lactococcus muris</name>
    <dbReference type="NCBI Taxonomy" id="2941330"/>
    <lineage>
        <taxon>Bacteria</taxon>
        <taxon>Bacillati</taxon>
        <taxon>Bacillota</taxon>
        <taxon>Bacilli</taxon>
        <taxon>Lactobacillales</taxon>
        <taxon>Streptococcaceae</taxon>
        <taxon>Lactococcus</taxon>
    </lineage>
</organism>
<evidence type="ECO:0000313" key="2">
    <source>
        <dbReference type="EMBL" id="MEY8537074.1"/>
    </source>
</evidence>
<dbReference type="RefSeq" id="WP_237459998.1">
    <property type="nucleotide sequence ID" value="NZ_JBCLSQ010000002.1"/>
</dbReference>
<dbReference type="EMBL" id="JBCLSQ010000002">
    <property type="protein sequence ID" value="MEY8537074.1"/>
    <property type="molecule type" value="Genomic_DNA"/>
</dbReference>
<name>A0ABV4D5V7_9LACT</name>
<sequence>MFKRNRTSMLNKAHLVLYANLALFLYTLISVAQRLLARPNPFTTVFQNTSRTVTGFINQVLAPVAQWQSVIQILLVFLIILLIIRFFHVGMLLLEVAAALVIIDWLYQYFTQQQSLSLLFSLAVLLVSLLSIRFVAKDIGLI</sequence>
<evidence type="ECO:0000256" key="1">
    <source>
        <dbReference type="SAM" id="Phobius"/>
    </source>
</evidence>